<gene>
    <name evidence="2" type="ORF">SAVMC3_02050</name>
</gene>
<sequence length="106" mass="11171">MFRPDRGTLRSVGFVLLVTGVFVMVNSQVVYAASSNSETGDLLTPLNITSSEGVPINGYELNAEGGSIVAFKTQALAFALSGLFTLIRMLVGLAGGRSRWPSGSRC</sequence>
<reference evidence="2" key="1">
    <citation type="submission" date="2019-04" db="EMBL/GenBank/DDBJ databases">
        <title>Draft genome sequences of Streptomyces avermitilis MC3.</title>
        <authorList>
            <person name="Komaki H."/>
            <person name="Tamura T."/>
            <person name="Hosoyama A."/>
        </authorList>
    </citation>
    <scope>NUCLEOTIDE SEQUENCE</scope>
    <source>
        <strain evidence="2">MC3</strain>
    </source>
</reference>
<accession>A0A499VHA7</accession>
<dbReference type="AlphaFoldDB" id="A0A499VHA7"/>
<name>A0A499VHA7_STRAX</name>
<evidence type="ECO:0000313" key="2">
    <source>
        <dbReference type="EMBL" id="BBJ47576.1"/>
    </source>
</evidence>
<organism evidence="2">
    <name type="scientific">Streptomyces avermitilis</name>
    <dbReference type="NCBI Taxonomy" id="33903"/>
    <lineage>
        <taxon>Bacteria</taxon>
        <taxon>Bacillati</taxon>
        <taxon>Actinomycetota</taxon>
        <taxon>Actinomycetes</taxon>
        <taxon>Kitasatosporales</taxon>
        <taxon>Streptomycetaceae</taxon>
        <taxon>Streptomyces</taxon>
    </lineage>
</organism>
<proteinExistence type="predicted"/>
<keyword evidence="1" id="KW-1133">Transmembrane helix</keyword>
<dbReference type="EMBL" id="AP019621">
    <property type="protein sequence ID" value="BBJ47576.1"/>
    <property type="molecule type" value="Genomic_DNA"/>
</dbReference>
<protein>
    <submittedName>
        <fullName evidence="2">Uncharacterized protein</fullName>
    </submittedName>
</protein>
<keyword evidence="1" id="KW-0472">Membrane</keyword>
<evidence type="ECO:0000256" key="1">
    <source>
        <dbReference type="SAM" id="Phobius"/>
    </source>
</evidence>
<keyword evidence="1" id="KW-0812">Transmembrane</keyword>
<feature type="transmembrane region" description="Helical" evidence="1">
    <location>
        <begin position="75"/>
        <end position="95"/>
    </location>
</feature>